<name>A0A2Z2NV90_9GAMM</name>
<keyword evidence="1" id="KW-0472">Membrane</keyword>
<accession>A0A2Z2NV90</accession>
<dbReference type="SUPFAM" id="SSF103481">
    <property type="entry name" value="Multidrug resistance efflux transporter EmrE"/>
    <property type="match status" value="2"/>
</dbReference>
<feature type="transmembrane region" description="Helical" evidence="1">
    <location>
        <begin position="105"/>
        <end position="126"/>
    </location>
</feature>
<feature type="transmembrane region" description="Helical" evidence="1">
    <location>
        <begin position="273"/>
        <end position="290"/>
    </location>
</feature>
<feature type="domain" description="EamA" evidence="2">
    <location>
        <begin position="20"/>
        <end position="150"/>
    </location>
</feature>
<feature type="transmembrane region" description="Helical" evidence="1">
    <location>
        <begin position="156"/>
        <end position="177"/>
    </location>
</feature>
<dbReference type="PANTHER" id="PTHR22911:SF103">
    <property type="entry name" value="BLR2811 PROTEIN"/>
    <property type="match status" value="1"/>
</dbReference>
<dbReference type="EMBL" id="CP018632">
    <property type="protein sequence ID" value="ASJ71577.1"/>
    <property type="molecule type" value="Genomic_DNA"/>
</dbReference>
<keyword evidence="1" id="KW-0812">Transmembrane</keyword>
<dbReference type="InterPro" id="IPR000620">
    <property type="entry name" value="EamA_dom"/>
</dbReference>
<evidence type="ECO:0000256" key="1">
    <source>
        <dbReference type="SAM" id="Phobius"/>
    </source>
</evidence>
<protein>
    <submittedName>
        <fullName evidence="3">Riboflavin transporter</fullName>
    </submittedName>
</protein>
<dbReference type="InterPro" id="IPR037185">
    <property type="entry name" value="EmrE-like"/>
</dbReference>
<feature type="transmembrane region" description="Helical" evidence="1">
    <location>
        <begin position="48"/>
        <end position="68"/>
    </location>
</feature>
<proteinExistence type="predicted"/>
<dbReference type="AlphaFoldDB" id="A0A2Z2NV90"/>
<feature type="transmembrane region" description="Helical" evidence="1">
    <location>
        <begin position="21"/>
        <end position="42"/>
    </location>
</feature>
<feature type="domain" description="EamA" evidence="2">
    <location>
        <begin position="160"/>
        <end position="285"/>
    </location>
</feature>
<evidence type="ECO:0000313" key="3">
    <source>
        <dbReference type="EMBL" id="ASJ71577.1"/>
    </source>
</evidence>
<dbReference type="RefSeq" id="WP_205737948.1">
    <property type="nucleotide sequence ID" value="NZ_CP018632.1"/>
</dbReference>
<keyword evidence="1" id="KW-1133">Transmembrane helix</keyword>
<feature type="transmembrane region" description="Helical" evidence="1">
    <location>
        <begin position="80"/>
        <end position="99"/>
    </location>
</feature>
<feature type="transmembrane region" description="Helical" evidence="1">
    <location>
        <begin position="248"/>
        <end position="267"/>
    </location>
</feature>
<evidence type="ECO:0000259" key="2">
    <source>
        <dbReference type="Pfam" id="PF00892"/>
    </source>
</evidence>
<feature type="transmembrane region" description="Helical" evidence="1">
    <location>
        <begin position="189"/>
        <end position="210"/>
    </location>
</feature>
<dbReference type="Proteomes" id="UP000250079">
    <property type="component" value="Chromosome"/>
</dbReference>
<organism evidence="3 4">
    <name type="scientific">Granulosicoccus antarcticus IMCC3135</name>
    <dbReference type="NCBI Taxonomy" id="1192854"/>
    <lineage>
        <taxon>Bacteria</taxon>
        <taxon>Pseudomonadati</taxon>
        <taxon>Pseudomonadota</taxon>
        <taxon>Gammaproteobacteria</taxon>
        <taxon>Chromatiales</taxon>
        <taxon>Granulosicoccaceae</taxon>
        <taxon>Granulosicoccus</taxon>
    </lineage>
</organism>
<sequence>MSTEATTSLHPIRQTNSQHGIQLMLAGMFLFATADVLAKFLTQSFHPIQIFWFRQLALLLGVLFMLGLHGPSILITRRRGLQITRGVLVVGSSLFFIFAVRHVALANAVAASFVAPFFLTILAALLLGEKVGIRRWLAVCVGFIGALVIVRPGTGAVHPAVLLVVVAAACYATRQVLGRLLADTDKTITTVSYTALTASCIASVALPFFWQSPETGLQWLALIAMGLFAGVGEVMVVKSLEVSEAAAVAPIHYSLIIWGTLYGYLVFDQLPDQWTWIGTAIIVSAGIYTLKRDQIKATAES</sequence>
<dbReference type="Pfam" id="PF00892">
    <property type="entry name" value="EamA"/>
    <property type="match status" value="2"/>
</dbReference>
<dbReference type="GO" id="GO:0016020">
    <property type="term" value="C:membrane"/>
    <property type="evidence" value="ECO:0007669"/>
    <property type="project" value="InterPro"/>
</dbReference>
<feature type="transmembrane region" description="Helical" evidence="1">
    <location>
        <begin position="216"/>
        <end position="236"/>
    </location>
</feature>
<reference evidence="3 4" key="1">
    <citation type="submission" date="2016-12" db="EMBL/GenBank/DDBJ databases">
        <authorList>
            <person name="Song W.-J."/>
            <person name="Kurnit D.M."/>
        </authorList>
    </citation>
    <scope>NUCLEOTIDE SEQUENCE [LARGE SCALE GENOMIC DNA]</scope>
    <source>
        <strain evidence="3 4">IMCC3135</strain>
    </source>
</reference>
<evidence type="ECO:0000313" key="4">
    <source>
        <dbReference type="Proteomes" id="UP000250079"/>
    </source>
</evidence>
<dbReference type="KEGG" id="gai:IMCC3135_07355"/>
<keyword evidence="4" id="KW-1185">Reference proteome</keyword>
<gene>
    <name evidence="3" type="primary">ribN_3</name>
    <name evidence="3" type="ORF">IMCC3135_07355</name>
</gene>
<feature type="transmembrane region" description="Helical" evidence="1">
    <location>
        <begin position="133"/>
        <end position="150"/>
    </location>
</feature>
<dbReference type="PANTHER" id="PTHR22911">
    <property type="entry name" value="ACYL-MALONYL CONDENSING ENZYME-RELATED"/>
    <property type="match status" value="1"/>
</dbReference>